<dbReference type="EMBL" id="UINC01001200">
    <property type="protein sequence ID" value="SUZ74098.1"/>
    <property type="molecule type" value="Genomic_DNA"/>
</dbReference>
<name>A0A381Q594_9ZZZZ</name>
<sequence>MGPFCADWRPLSIGLLAVPTNAGARHQVVVDIPAVPSASTDNVNRIREMNGSVVAG</sequence>
<protein>
    <submittedName>
        <fullName evidence="1">Uncharacterized protein</fullName>
    </submittedName>
</protein>
<gene>
    <name evidence="1" type="ORF">METZ01_LOCUS26952</name>
</gene>
<evidence type="ECO:0000313" key="1">
    <source>
        <dbReference type="EMBL" id="SUZ74098.1"/>
    </source>
</evidence>
<accession>A0A381Q594</accession>
<proteinExistence type="predicted"/>
<organism evidence="1">
    <name type="scientific">marine metagenome</name>
    <dbReference type="NCBI Taxonomy" id="408172"/>
    <lineage>
        <taxon>unclassified sequences</taxon>
        <taxon>metagenomes</taxon>
        <taxon>ecological metagenomes</taxon>
    </lineage>
</organism>
<dbReference type="AlphaFoldDB" id="A0A381Q594"/>
<reference evidence="1" key="1">
    <citation type="submission" date="2018-05" db="EMBL/GenBank/DDBJ databases">
        <authorList>
            <person name="Lanie J.A."/>
            <person name="Ng W.-L."/>
            <person name="Kazmierczak K.M."/>
            <person name="Andrzejewski T.M."/>
            <person name="Davidsen T.M."/>
            <person name="Wayne K.J."/>
            <person name="Tettelin H."/>
            <person name="Glass J.I."/>
            <person name="Rusch D."/>
            <person name="Podicherti R."/>
            <person name="Tsui H.-C.T."/>
            <person name="Winkler M.E."/>
        </authorList>
    </citation>
    <scope>NUCLEOTIDE SEQUENCE</scope>
</reference>